<name>A0A2M9ZB32_9LEPT</name>
<gene>
    <name evidence="2" type="ORF">CH371_11770</name>
</gene>
<comment type="caution">
    <text evidence="2">The sequence shown here is derived from an EMBL/GenBank/DDBJ whole genome shotgun (WGS) entry which is preliminary data.</text>
</comment>
<evidence type="ECO:0000256" key="1">
    <source>
        <dbReference type="SAM" id="Phobius"/>
    </source>
</evidence>
<feature type="transmembrane region" description="Helical" evidence="1">
    <location>
        <begin position="54"/>
        <end position="74"/>
    </location>
</feature>
<protein>
    <submittedName>
        <fullName evidence="2">Uncharacterized protein</fullName>
    </submittedName>
</protein>
<dbReference type="Proteomes" id="UP000231912">
    <property type="component" value="Unassembled WGS sequence"/>
</dbReference>
<dbReference type="EMBL" id="NPDT01000004">
    <property type="protein sequence ID" value="PJZ65604.1"/>
    <property type="molecule type" value="Genomic_DNA"/>
</dbReference>
<dbReference type="AlphaFoldDB" id="A0A2M9ZB32"/>
<keyword evidence="1" id="KW-0472">Membrane</keyword>
<evidence type="ECO:0000313" key="2">
    <source>
        <dbReference type="EMBL" id="PJZ65604.1"/>
    </source>
</evidence>
<sequence>MAFYSYLEPGGTLVMYDFSEKIRTFRPFSPWISIGSGAEVADSNPLIQTTFFTIIFYGVILDLSDISVFTYLGVRMIKGQGSNPRVWVASLVSPRLVHILQTSLVSKQIPVELTLKRFTDSEFLKKIIRNRKGYRLTIVRSERYFYQKTDLGGKSIWK</sequence>
<keyword evidence="1" id="KW-0812">Transmembrane</keyword>
<proteinExistence type="predicted"/>
<keyword evidence="1" id="KW-1133">Transmembrane helix</keyword>
<reference evidence="2 3" key="1">
    <citation type="submission" date="2017-07" db="EMBL/GenBank/DDBJ databases">
        <title>Leptospira spp. isolated from tropical soils.</title>
        <authorList>
            <person name="Thibeaux R."/>
            <person name="Iraola G."/>
            <person name="Ferres I."/>
            <person name="Bierque E."/>
            <person name="Girault D."/>
            <person name="Soupe-Gilbert M.-E."/>
            <person name="Picardeau M."/>
            <person name="Goarant C."/>
        </authorList>
    </citation>
    <scope>NUCLEOTIDE SEQUENCE [LARGE SCALE GENOMIC DNA]</scope>
    <source>
        <strain evidence="2 3">FH2-C-A2</strain>
    </source>
</reference>
<organism evidence="2 3">
    <name type="scientific">Leptospira wolffii</name>
    <dbReference type="NCBI Taxonomy" id="409998"/>
    <lineage>
        <taxon>Bacteria</taxon>
        <taxon>Pseudomonadati</taxon>
        <taxon>Spirochaetota</taxon>
        <taxon>Spirochaetia</taxon>
        <taxon>Leptospirales</taxon>
        <taxon>Leptospiraceae</taxon>
        <taxon>Leptospira</taxon>
    </lineage>
</organism>
<evidence type="ECO:0000313" key="3">
    <source>
        <dbReference type="Proteomes" id="UP000231912"/>
    </source>
</evidence>
<accession>A0A2M9ZB32</accession>